<reference evidence="3" key="1">
    <citation type="journal article" date="2023" name="Int. J. Mol. Sci.">
        <title>Genomic and Metabolic Characterization of Plant Growth-Promoting Rhizobacteria Isolated from Nodules of Clovers Grown in Non-Farmed Soil.</title>
        <authorList>
            <person name="Wojcik M."/>
            <person name="Koper P."/>
            <person name="Zebracki K."/>
            <person name="Marczak M."/>
            <person name="Mazur A."/>
        </authorList>
    </citation>
    <scope>NUCLEOTIDE SEQUENCE [LARGE SCALE GENOMIC DNA]</scope>
    <source>
        <strain evidence="3">KB12</strain>
    </source>
</reference>
<evidence type="ECO:0000259" key="1">
    <source>
        <dbReference type="PROSITE" id="PS50937"/>
    </source>
</evidence>
<keyword evidence="3" id="KW-1185">Reference proteome</keyword>
<dbReference type="RefSeq" id="WP_317276711.1">
    <property type="nucleotide sequence ID" value="NZ_JAWJWH010000011.1"/>
</dbReference>
<accession>A0ABU3YRE0</accession>
<protein>
    <recommendedName>
        <fullName evidence="1">HTH merR-type domain-containing protein</fullName>
    </recommendedName>
</protein>
<sequence>MIDPGFSLEEIHEMLDGIERSLSRLKAANLHDKRMPMAYIPEAVSVFMDFDMNGVLPNLGINPSVANKLKNIDAKLRAPVMIAALGRTRSYLRRLESEHGSDGSSPEHETNQDNLIQEIADAHPPQPIQVWTEQWVYVKRGSRAKEIIVDLSELLDEAVLLAKTTNLPEGQAALTDIERAQLIAILETTLAVLKAPMVEPGLLKKTASIAKEVAQRTAKKKAEEALGTGLEHVAKRILELIVSLM</sequence>
<gene>
    <name evidence="2" type="ORF">R1523_23190</name>
</gene>
<dbReference type="PROSITE" id="PS50937">
    <property type="entry name" value="HTH_MERR_2"/>
    <property type="match status" value="1"/>
</dbReference>
<comment type="caution">
    <text evidence="2">The sequence shown here is derived from an EMBL/GenBank/DDBJ whole genome shotgun (WGS) entry which is preliminary data.</text>
</comment>
<evidence type="ECO:0000313" key="3">
    <source>
        <dbReference type="Proteomes" id="UP001187203"/>
    </source>
</evidence>
<organism evidence="2 3">
    <name type="scientific">Rhizobium brockwellii</name>
    <dbReference type="NCBI Taxonomy" id="3019932"/>
    <lineage>
        <taxon>Bacteria</taxon>
        <taxon>Pseudomonadati</taxon>
        <taxon>Pseudomonadota</taxon>
        <taxon>Alphaproteobacteria</taxon>
        <taxon>Hyphomicrobiales</taxon>
        <taxon>Rhizobiaceae</taxon>
        <taxon>Rhizobium/Agrobacterium group</taxon>
        <taxon>Rhizobium</taxon>
    </lineage>
</organism>
<name>A0ABU3YRE0_9HYPH</name>
<evidence type="ECO:0000313" key="2">
    <source>
        <dbReference type="EMBL" id="MDV4188406.1"/>
    </source>
</evidence>
<proteinExistence type="predicted"/>
<dbReference type="EMBL" id="JAWJWI010000012">
    <property type="protein sequence ID" value="MDV4188406.1"/>
    <property type="molecule type" value="Genomic_DNA"/>
</dbReference>
<dbReference type="InterPro" id="IPR000551">
    <property type="entry name" value="MerR-type_HTH_dom"/>
</dbReference>
<feature type="domain" description="HTH merR-type" evidence="1">
    <location>
        <begin position="1"/>
        <end position="17"/>
    </location>
</feature>
<dbReference type="Proteomes" id="UP001187203">
    <property type="component" value="Unassembled WGS sequence"/>
</dbReference>